<evidence type="ECO:0000313" key="2">
    <source>
        <dbReference type="Proteomes" id="UP001187343"/>
    </source>
</evidence>
<evidence type="ECO:0000313" key="1">
    <source>
        <dbReference type="EMBL" id="KAK2871272.1"/>
    </source>
</evidence>
<proteinExistence type="predicted"/>
<reference evidence="1" key="1">
    <citation type="submission" date="2023-08" db="EMBL/GenBank/DDBJ databases">
        <title>Chromosome-level Genome Assembly of mud carp (Cirrhinus molitorella).</title>
        <authorList>
            <person name="Liu H."/>
        </authorList>
    </citation>
    <scope>NUCLEOTIDE SEQUENCE</scope>
    <source>
        <strain evidence="1">Prfri</strain>
        <tissue evidence="1">Muscle</tissue>
    </source>
</reference>
<gene>
    <name evidence="1" type="ORF">Q8A67_023799</name>
</gene>
<name>A0AA88PEJ3_9TELE</name>
<keyword evidence="2" id="KW-1185">Reference proteome</keyword>
<comment type="caution">
    <text evidence="1">The sequence shown here is derived from an EMBL/GenBank/DDBJ whole genome shotgun (WGS) entry which is preliminary data.</text>
</comment>
<organism evidence="1 2">
    <name type="scientific">Cirrhinus molitorella</name>
    <name type="common">mud carp</name>
    <dbReference type="NCBI Taxonomy" id="172907"/>
    <lineage>
        <taxon>Eukaryota</taxon>
        <taxon>Metazoa</taxon>
        <taxon>Chordata</taxon>
        <taxon>Craniata</taxon>
        <taxon>Vertebrata</taxon>
        <taxon>Euteleostomi</taxon>
        <taxon>Actinopterygii</taxon>
        <taxon>Neopterygii</taxon>
        <taxon>Teleostei</taxon>
        <taxon>Ostariophysi</taxon>
        <taxon>Cypriniformes</taxon>
        <taxon>Cyprinidae</taxon>
        <taxon>Labeoninae</taxon>
        <taxon>Labeonini</taxon>
        <taxon>Cirrhinus</taxon>
    </lineage>
</organism>
<dbReference type="EMBL" id="JAUYZG010000023">
    <property type="protein sequence ID" value="KAK2871272.1"/>
    <property type="molecule type" value="Genomic_DNA"/>
</dbReference>
<protein>
    <submittedName>
        <fullName evidence="1">Uncharacterized protein</fullName>
    </submittedName>
</protein>
<accession>A0AA88PEJ3</accession>
<dbReference type="Proteomes" id="UP001187343">
    <property type="component" value="Unassembled WGS sequence"/>
</dbReference>
<sequence>MALYLASAGPPVLPDLAPVDARLVAVTSPPSRAGRYCRALLMTCLSNDSHIWPWGASAKGLDAQRPSDDIGG</sequence>
<dbReference type="AlphaFoldDB" id="A0AA88PEJ3"/>